<evidence type="ECO:0000256" key="6">
    <source>
        <dbReference type="RuleBase" id="RU000461"/>
    </source>
</evidence>
<dbReference type="OrthoDB" id="1470350at2759"/>
<dbReference type="InterPro" id="IPR036396">
    <property type="entry name" value="Cyt_P450_sf"/>
</dbReference>
<dbReference type="PROSITE" id="PS00086">
    <property type="entry name" value="CYTOCHROME_P450"/>
    <property type="match status" value="1"/>
</dbReference>
<dbReference type="PANTHER" id="PTHR24305:SF166">
    <property type="entry name" value="CYTOCHROME P450 12A4, MITOCHONDRIAL-RELATED"/>
    <property type="match status" value="1"/>
</dbReference>
<dbReference type="FunCoup" id="A0A132B4T5">
    <property type="interactions" value="1519"/>
</dbReference>
<feature type="binding site" description="axial binding residue" evidence="5">
    <location>
        <position position="479"/>
    </location>
    <ligand>
        <name>heme</name>
        <dbReference type="ChEBI" id="CHEBI:30413"/>
    </ligand>
    <ligandPart>
        <name>Fe</name>
        <dbReference type="ChEBI" id="CHEBI:18248"/>
    </ligandPart>
</feature>
<dbReference type="PRINTS" id="PR00385">
    <property type="entry name" value="P450"/>
</dbReference>
<dbReference type="InterPro" id="IPR001128">
    <property type="entry name" value="Cyt_P450"/>
</dbReference>
<organism evidence="8 9">
    <name type="scientific">Mollisia scopiformis</name>
    <name type="common">Conifer needle endophyte fungus</name>
    <name type="synonym">Phialocephala scopiformis</name>
    <dbReference type="NCBI Taxonomy" id="149040"/>
    <lineage>
        <taxon>Eukaryota</taxon>
        <taxon>Fungi</taxon>
        <taxon>Dikarya</taxon>
        <taxon>Ascomycota</taxon>
        <taxon>Pezizomycotina</taxon>
        <taxon>Leotiomycetes</taxon>
        <taxon>Helotiales</taxon>
        <taxon>Mollisiaceae</taxon>
        <taxon>Mollisia</taxon>
    </lineage>
</organism>
<dbReference type="Gene3D" id="1.10.630.10">
    <property type="entry name" value="Cytochrome P450"/>
    <property type="match status" value="1"/>
</dbReference>
<dbReference type="KEGG" id="psco:LY89DRAFT_660737"/>
<dbReference type="CDD" id="cd11069">
    <property type="entry name" value="CYP_FUM15-like"/>
    <property type="match status" value="1"/>
</dbReference>
<keyword evidence="6" id="KW-0503">Monooxygenase</keyword>
<dbReference type="PANTHER" id="PTHR24305">
    <property type="entry name" value="CYTOCHROME P450"/>
    <property type="match status" value="1"/>
</dbReference>
<dbReference type="RefSeq" id="XP_018061773.1">
    <property type="nucleotide sequence ID" value="XM_018212564.1"/>
</dbReference>
<evidence type="ECO:0000256" key="4">
    <source>
        <dbReference type="ARBA" id="ARBA00023004"/>
    </source>
</evidence>
<dbReference type="GO" id="GO:0004497">
    <property type="term" value="F:monooxygenase activity"/>
    <property type="evidence" value="ECO:0007669"/>
    <property type="project" value="UniProtKB-KW"/>
</dbReference>
<keyword evidence="5 6" id="KW-0349">Heme</keyword>
<evidence type="ECO:0000256" key="5">
    <source>
        <dbReference type="PIRSR" id="PIRSR602403-1"/>
    </source>
</evidence>
<accession>A0A132B4T5</accession>
<dbReference type="Proteomes" id="UP000070700">
    <property type="component" value="Unassembled WGS sequence"/>
</dbReference>
<evidence type="ECO:0000313" key="8">
    <source>
        <dbReference type="EMBL" id="KUJ07418.1"/>
    </source>
</evidence>
<dbReference type="InParanoid" id="A0A132B4T5"/>
<gene>
    <name evidence="8" type="ORF">LY89DRAFT_660737</name>
</gene>
<comment type="cofactor">
    <cofactor evidence="1 5">
        <name>heme</name>
        <dbReference type="ChEBI" id="CHEBI:30413"/>
    </cofactor>
</comment>
<keyword evidence="3 5" id="KW-0479">Metal-binding</keyword>
<comment type="similarity">
    <text evidence="2 6">Belongs to the cytochrome P450 family.</text>
</comment>
<keyword evidence="4 5" id="KW-0408">Iron</keyword>
<keyword evidence="7" id="KW-1133">Transmembrane helix</keyword>
<keyword evidence="9" id="KW-1185">Reference proteome</keyword>
<dbReference type="Pfam" id="PF00067">
    <property type="entry name" value="p450"/>
    <property type="match status" value="1"/>
</dbReference>
<reference evidence="8 9" key="1">
    <citation type="submission" date="2015-10" db="EMBL/GenBank/DDBJ databases">
        <title>Full genome of DAOMC 229536 Phialocephala scopiformis, a fungal endophyte of spruce producing the potent anti-insectan compound rugulosin.</title>
        <authorList>
            <consortium name="DOE Joint Genome Institute"/>
            <person name="Walker A.K."/>
            <person name="Frasz S.L."/>
            <person name="Seifert K.A."/>
            <person name="Miller J.D."/>
            <person name="Mondo S.J."/>
            <person name="Labutti K."/>
            <person name="Lipzen A."/>
            <person name="Dockter R."/>
            <person name="Kennedy M."/>
            <person name="Grigoriev I.V."/>
            <person name="Spatafora J.W."/>
        </authorList>
    </citation>
    <scope>NUCLEOTIDE SEQUENCE [LARGE SCALE GENOMIC DNA]</scope>
    <source>
        <strain evidence="8 9">CBS 120377</strain>
    </source>
</reference>
<keyword evidence="7" id="KW-0472">Membrane</keyword>
<dbReference type="GO" id="GO:0005506">
    <property type="term" value="F:iron ion binding"/>
    <property type="evidence" value="ECO:0007669"/>
    <property type="project" value="InterPro"/>
</dbReference>
<dbReference type="STRING" id="149040.A0A132B4T5"/>
<protein>
    <submittedName>
        <fullName evidence="8">Cytochrome P450</fullName>
    </submittedName>
</protein>
<keyword evidence="7" id="KW-0812">Transmembrane</keyword>
<proteinExistence type="inferred from homology"/>
<dbReference type="GO" id="GO:0016705">
    <property type="term" value="F:oxidoreductase activity, acting on paired donors, with incorporation or reduction of molecular oxygen"/>
    <property type="evidence" value="ECO:0007669"/>
    <property type="project" value="InterPro"/>
</dbReference>
<dbReference type="GO" id="GO:0020037">
    <property type="term" value="F:heme binding"/>
    <property type="evidence" value="ECO:0007669"/>
    <property type="project" value="InterPro"/>
</dbReference>
<dbReference type="PRINTS" id="PR00465">
    <property type="entry name" value="EP450IV"/>
</dbReference>
<evidence type="ECO:0000256" key="1">
    <source>
        <dbReference type="ARBA" id="ARBA00001971"/>
    </source>
</evidence>
<evidence type="ECO:0000256" key="7">
    <source>
        <dbReference type="SAM" id="Phobius"/>
    </source>
</evidence>
<dbReference type="InterPro" id="IPR017972">
    <property type="entry name" value="Cyt_P450_CS"/>
</dbReference>
<feature type="transmembrane region" description="Helical" evidence="7">
    <location>
        <begin position="32"/>
        <end position="51"/>
    </location>
</feature>
<evidence type="ECO:0000256" key="2">
    <source>
        <dbReference type="ARBA" id="ARBA00010617"/>
    </source>
</evidence>
<evidence type="ECO:0000313" key="9">
    <source>
        <dbReference type="Proteomes" id="UP000070700"/>
    </source>
</evidence>
<dbReference type="EMBL" id="KQ947440">
    <property type="protein sequence ID" value="KUJ07418.1"/>
    <property type="molecule type" value="Genomic_DNA"/>
</dbReference>
<dbReference type="AlphaFoldDB" id="A0A132B4T5"/>
<sequence length="536" mass="59813">MPSSSFTTLALASALTYLYTYSSQASLSITNAVLLTCSIFLLLYLIWSLFLRPVYFSPLRNLPGPARKSWKHFFKIYNPNEVLEFVDTVPNNGIIRYLDILNSEMISITDPKLVAEMLGPRADHLNKRPKIKVIMESILGNGLVVAEGKDHKYQRKHLLPAFNHKVIKNLYPTFWSKATEMTSLMTEQIQSSSPKDLSMVVDFDDWAGRVSLDIIGLAGFGSAFHALSSPETDLNTAYRAAFLPNKNSRMFFILSLLTHPTLVYMLPIEHSKRLREGVNAVTRWIRGFIAKRQHDKPEKTEGSTFVHQDIISAAMEGGAFGVENLVDQSKTLLGAGHETSATAVTWGIYLLSQPRYAHIQNRLRQEVREYLPSPSSGIEVTEDMLEKLPYLDAVSKEILRVYAPVPLLGRIVHSPMEIGGVTFPKGTVLLVHMWAINKSKKLWGEDAHEFNPDRWLKDKVNGGATENGFLSFGAGTRSCIGRGFAIAENKALLAQLIGSFDIKPPHGETEDLDISWGITARIVGGLHMKTSVLEGW</sequence>
<dbReference type="SUPFAM" id="SSF48264">
    <property type="entry name" value="Cytochrome P450"/>
    <property type="match status" value="1"/>
</dbReference>
<dbReference type="InterPro" id="IPR050121">
    <property type="entry name" value="Cytochrome_P450_monoxygenase"/>
</dbReference>
<dbReference type="InterPro" id="IPR002403">
    <property type="entry name" value="Cyt_P450_E_grp-IV"/>
</dbReference>
<name>A0A132B4T5_MOLSC</name>
<evidence type="ECO:0000256" key="3">
    <source>
        <dbReference type="ARBA" id="ARBA00022723"/>
    </source>
</evidence>
<dbReference type="GeneID" id="28822290"/>
<keyword evidence="6" id="KW-0560">Oxidoreductase</keyword>